<organism evidence="1">
    <name type="scientific">Fusobacterium nucleatum</name>
    <dbReference type="NCBI Taxonomy" id="851"/>
    <lineage>
        <taxon>Bacteria</taxon>
        <taxon>Fusobacteriati</taxon>
        <taxon>Fusobacteriota</taxon>
        <taxon>Fusobacteriia</taxon>
        <taxon>Fusobacteriales</taxon>
        <taxon>Fusobacteriaceae</taxon>
        <taxon>Fusobacterium</taxon>
    </lineage>
</organism>
<evidence type="ECO:0000313" key="1">
    <source>
        <dbReference type="EMBL" id="RRD34558.1"/>
    </source>
</evidence>
<sequence length="72" mass="8604">METTILKAEIKKSDLHIIESLLKRLKAKNISFEKVEDDTKMSKKEYFAMIDKARKEKKVKMSREEMKKMLLQ</sequence>
<accession>A0A3P1VLM0</accession>
<comment type="caution">
    <text evidence="1">The sequence shown here is derived from an EMBL/GenBank/DDBJ whole genome shotgun (WGS) entry which is preliminary data.</text>
</comment>
<proteinExistence type="predicted"/>
<dbReference type="AlphaFoldDB" id="A0A3P1VLM0"/>
<gene>
    <name evidence="1" type="ORF">EII28_11855</name>
</gene>
<protein>
    <submittedName>
        <fullName evidence="1">Uncharacterized protein</fullName>
    </submittedName>
</protein>
<reference evidence="1" key="1">
    <citation type="submission" date="2018-11" db="EMBL/GenBank/DDBJ databases">
        <title>Genomes From Bacteria Associated with the Canine Oral Cavity: a Test Case for Automated Genome-Based Taxonomic Assignment.</title>
        <authorList>
            <person name="Coil D.A."/>
            <person name="Jospin G."/>
            <person name="Darling A.E."/>
            <person name="Wallis C."/>
            <person name="Davis I.J."/>
            <person name="Harris S."/>
            <person name="Eisen J.A."/>
            <person name="Holcombe L.J."/>
            <person name="O'Flynn C."/>
        </authorList>
    </citation>
    <scope>NUCLEOTIDE SEQUENCE [LARGE SCALE GENOMIC DNA]</scope>
    <source>
        <strain evidence="1">OH5060</strain>
    </source>
</reference>
<name>A0A3P1VLM0_FUSNU</name>
<dbReference type="EMBL" id="RQZD01000045">
    <property type="protein sequence ID" value="RRD34558.1"/>
    <property type="molecule type" value="Genomic_DNA"/>
</dbReference>